<keyword evidence="3 5" id="KW-0371">Homeobox</keyword>
<gene>
    <name evidence="9" type="ORF">LAZ67_19001170</name>
</gene>
<evidence type="ECO:0000259" key="8">
    <source>
        <dbReference type="PROSITE" id="PS50071"/>
    </source>
</evidence>
<keyword evidence="2 5" id="KW-0238">DNA-binding</keyword>
<feature type="compositionally biased region" description="Basic and acidic residues" evidence="7">
    <location>
        <begin position="8"/>
        <end position="19"/>
    </location>
</feature>
<dbReference type="EMBL" id="CP092881">
    <property type="protein sequence ID" value="UYV80635.1"/>
    <property type="molecule type" value="Genomic_DNA"/>
</dbReference>
<dbReference type="InterPro" id="IPR001356">
    <property type="entry name" value="HD"/>
</dbReference>
<sequence length="91" mass="10740">MSALPLPPRDDKSQLEETLRVNGKGKKMRKPRTIYSSLQLQQLNRRFHRTQYLALPERAELAASLGLTQTQVKIWFQNRRSKYKKMLKAQQ</sequence>
<evidence type="ECO:0000256" key="6">
    <source>
        <dbReference type="RuleBase" id="RU000682"/>
    </source>
</evidence>
<dbReference type="PANTHER" id="PTHR24327:SF81">
    <property type="entry name" value="HOMEOTIC PROTEIN DISTAL-LESS-RELATED"/>
    <property type="match status" value="1"/>
</dbReference>
<proteinExistence type="predicted"/>
<evidence type="ECO:0000256" key="2">
    <source>
        <dbReference type="ARBA" id="ARBA00023125"/>
    </source>
</evidence>
<feature type="domain" description="Homeobox" evidence="8">
    <location>
        <begin position="26"/>
        <end position="86"/>
    </location>
</feature>
<name>A0ABY6LHH4_9ARAC</name>
<evidence type="ECO:0000256" key="4">
    <source>
        <dbReference type="ARBA" id="ARBA00023242"/>
    </source>
</evidence>
<dbReference type="Gene3D" id="1.10.10.60">
    <property type="entry name" value="Homeodomain-like"/>
    <property type="match status" value="1"/>
</dbReference>
<keyword evidence="10" id="KW-1185">Reference proteome</keyword>
<dbReference type="Proteomes" id="UP001235939">
    <property type="component" value="Chromosome 19"/>
</dbReference>
<feature type="DNA-binding region" description="Homeobox" evidence="5">
    <location>
        <begin position="28"/>
        <end position="87"/>
    </location>
</feature>
<comment type="subcellular location">
    <subcellularLocation>
        <location evidence="1 5 6">Nucleus</location>
    </subcellularLocation>
</comment>
<dbReference type="PROSITE" id="PS00027">
    <property type="entry name" value="HOMEOBOX_1"/>
    <property type="match status" value="1"/>
</dbReference>
<dbReference type="PROSITE" id="PS50071">
    <property type="entry name" value="HOMEOBOX_2"/>
    <property type="match status" value="1"/>
</dbReference>
<dbReference type="InterPro" id="IPR020479">
    <property type="entry name" value="HD_metazoa"/>
</dbReference>
<dbReference type="InterPro" id="IPR050460">
    <property type="entry name" value="Distal-less_Homeobox_TF"/>
</dbReference>
<organism evidence="9 10">
    <name type="scientific">Cordylochernes scorpioides</name>
    <dbReference type="NCBI Taxonomy" id="51811"/>
    <lineage>
        <taxon>Eukaryota</taxon>
        <taxon>Metazoa</taxon>
        <taxon>Ecdysozoa</taxon>
        <taxon>Arthropoda</taxon>
        <taxon>Chelicerata</taxon>
        <taxon>Arachnida</taxon>
        <taxon>Pseudoscorpiones</taxon>
        <taxon>Cheliferoidea</taxon>
        <taxon>Chernetidae</taxon>
        <taxon>Cordylochernes</taxon>
    </lineage>
</organism>
<dbReference type="InterPro" id="IPR009057">
    <property type="entry name" value="Homeodomain-like_sf"/>
</dbReference>
<reference evidence="9 10" key="1">
    <citation type="submission" date="2022-01" db="EMBL/GenBank/DDBJ databases">
        <title>A chromosomal length assembly of Cordylochernes scorpioides.</title>
        <authorList>
            <person name="Zeh D."/>
            <person name="Zeh J."/>
        </authorList>
    </citation>
    <scope>NUCLEOTIDE SEQUENCE [LARGE SCALE GENOMIC DNA]</scope>
    <source>
        <strain evidence="9">IN4F17</strain>
        <tissue evidence="9">Whole Body</tissue>
    </source>
</reference>
<evidence type="ECO:0000313" key="9">
    <source>
        <dbReference type="EMBL" id="UYV80635.1"/>
    </source>
</evidence>
<evidence type="ECO:0000256" key="5">
    <source>
        <dbReference type="PROSITE-ProRule" id="PRU00108"/>
    </source>
</evidence>
<protein>
    <submittedName>
        <fullName evidence="9">DLX1</fullName>
    </submittedName>
</protein>
<evidence type="ECO:0000256" key="3">
    <source>
        <dbReference type="ARBA" id="ARBA00023155"/>
    </source>
</evidence>
<dbReference type="Pfam" id="PF00046">
    <property type="entry name" value="Homeodomain"/>
    <property type="match status" value="1"/>
</dbReference>
<evidence type="ECO:0000256" key="1">
    <source>
        <dbReference type="ARBA" id="ARBA00004123"/>
    </source>
</evidence>
<accession>A0ABY6LHH4</accession>
<dbReference type="PRINTS" id="PR00024">
    <property type="entry name" value="HOMEOBOX"/>
</dbReference>
<evidence type="ECO:0000313" key="10">
    <source>
        <dbReference type="Proteomes" id="UP001235939"/>
    </source>
</evidence>
<keyword evidence="4 5" id="KW-0539">Nucleus</keyword>
<dbReference type="SMART" id="SM00389">
    <property type="entry name" value="HOX"/>
    <property type="match status" value="1"/>
</dbReference>
<dbReference type="PANTHER" id="PTHR24327">
    <property type="entry name" value="HOMEOBOX PROTEIN"/>
    <property type="match status" value="1"/>
</dbReference>
<dbReference type="InterPro" id="IPR017970">
    <property type="entry name" value="Homeobox_CS"/>
</dbReference>
<evidence type="ECO:0000256" key="7">
    <source>
        <dbReference type="SAM" id="MobiDB-lite"/>
    </source>
</evidence>
<feature type="region of interest" description="Disordered" evidence="7">
    <location>
        <begin position="1"/>
        <end position="30"/>
    </location>
</feature>
<dbReference type="SUPFAM" id="SSF46689">
    <property type="entry name" value="Homeodomain-like"/>
    <property type="match status" value="1"/>
</dbReference>
<dbReference type="PRINTS" id="PR00031">
    <property type="entry name" value="HTHREPRESSR"/>
</dbReference>
<dbReference type="InterPro" id="IPR000047">
    <property type="entry name" value="HTH_motif"/>
</dbReference>
<dbReference type="CDD" id="cd00086">
    <property type="entry name" value="homeodomain"/>
    <property type="match status" value="1"/>
</dbReference>